<evidence type="ECO:0000256" key="5">
    <source>
        <dbReference type="ARBA" id="ARBA00022737"/>
    </source>
</evidence>
<dbReference type="EMBL" id="WHWB01034523">
    <property type="protein sequence ID" value="KAJ7408768.1"/>
    <property type="molecule type" value="Genomic_DNA"/>
</dbReference>
<feature type="transmembrane region" description="Helical" evidence="12">
    <location>
        <begin position="100"/>
        <end position="123"/>
    </location>
</feature>
<dbReference type="CDD" id="cd00096">
    <property type="entry name" value="Ig"/>
    <property type="match status" value="1"/>
</dbReference>
<keyword evidence="9" id="KW-1015">Disulfide bond</keyword>
<dbReference type="PANTHER" id="PTHR13771">
    <property type="entry name" value="INTERCELLULAR ADHESION MOLECULE"/>
    <property type="match status" value="1"/>
</dbReference>
<organism evidence="15 16">
    <name type="scientific">Willisornis vidua</name>
    <name type="common">Xingu scale-backed antbird</name>
    <dbReference type="NCBI Taxonomy" id="1566151"/>
    <lineage>
        <taxon>Eukaryota</taxon>
        <taxon>Metazoa</taxon>
        <taxon>Chordata</taxon>
        <taxon>Craniata</taxon>
        <taxon>Vertebrata</taxon>
        <taxon>Euteleostomi</taxon>
        <taxon>Archelosauria</taxon>
        <taxon>Archosauria</taxon>
        <taxon>Dinosauria</taxon>
        <taxon>Saurischia</taxon>
        <taxon>Theropoda</taxon>
        <taxon>Coelurosauria</taxon>
        <taxon>Aves</taxon>
        <taxon>Neognathae</taxon>
        <taxon>Neoaves</taxon>
        <taxon>Telluraves</taxon>
        <taxon>Australaves</taxon>
        <taxon>Passeriformes</taxon>
        <taxon>Thamnophilidae</taxon>
        <taxon>Willisornis</taxon>
    </lineage>
</organism>
<dbReference type="SMART" id="SM00408">
    <property type="entry name" value="IGc2"/>
    <property type="match status" value="4"/>
</dbReference>
<evidence type="ECO:0000256" key="7">
    <source>
        <dbReference type="ARBA" id="ARBA00022989"/>
    </source>
</evidence>
<dbReference type="Proteomes" id="UP001145742">
    <property type="component" value="Unassembled WGS sequence"/>
</dbReference>
<feature type="domain" description="Ig-like" evidence="14">
    <location>
        <begin position="600"/>
        <end position="684"/>
    </location>
</feature>
<dbReference type="Pfam" id="PF07679">
    <property type="entry name" value="I-set"/>
    <property type="match status" value="2"/>
</dbReference>
<feature type="domain" description="Ig-like" evidence="14">
    <location>
        <begin position="780"/>
        <end position="859"/>
    </location>
</feature>
<feature type="transmembrane region" description="Helical" evidence="12">
    <location>
        <begin position="25"/>
        <end position="50"/>
    </location>
</feature>
<feature type="transmembrane region" description="Helical" evidence="12">
    <location>
        <begin position="875"/>
        <end position="899"/>
    </location>
</feature>
<dbReference type="Pfam" id="PF13927">
    <property type="entry name" value="Ig_3"/>
    <property type="match status" value="2"/>
</dbReference>
<keyword evidence="5" id="KW-0677">Repeat</keyword>
<protein>
    <recommendedName>
        <fullName evidence="17">VCAM1 protein</fullName>
    </recommendedName>
</protein>
<keyword evidence="4" id="KW-0732">Signal</keyword>
<keyword evidence="11" id="KW-0393">Immunoglobulin domain</keyword>
<dbReference type="Pfam" id="PF00001">
    <property type="entry name" value="7tm_1"/>
    <property type="match status" value="1"/>
</dbReference>
<keyword evidence="8 12" id="KW-0472">Membrane</keyword>
<keyword evidence="6" id="KW-0130">Cell adhesion</keyword>
<dbReference type="Pfam" id="PF05790">
    <property type="entry name" value="C2-set"/>
    <property type="match status" value="1"/>
</dbReference>
<dbReference type="PROSITE" id="PS50835">
    <property type="entry name" value="IG_LIKE"/>
    <property type="match status" value="4"/>
</dbReference>
<gene>
    <name evidence="15" type="ORF">WISP_118588</name>
</gene>
<feature type="transmembrane region" description="Helical" evidence="12">
    <location>
        <begin position="62"/>
        <end position="80"/>
    </location>
</feature>
<dbReference type="InterPro" id="IPR003987">
    <property type="entry name" value="ICAM_VCAM_N"/>
</dbReference>
<dbReference type="InterPro" id="IPR000276">
    <property type="entry name" value="GPCR_Rhodpsn"/>
</dbReference>
<dbReference type="InterPro" id="IPR007110">
    <property type="entry name" value="Ig-like_dom"/>
</dbReference>
<evidence type="ECO:0000256" key="12">
    <source>
        <dbReference type="SAM" id="Phobius"/>
    </source>
</evidence>
<keyword evidence="3 12" id="KW-0812">Transmembrane</keyword>
<dbReference type="InterPro" id="IPR013098">
    <property type="entry name" value="Ig_I-set"/>
</dbReference>
<keyword evidence="16" id="KW-1185">Reference proteome</keyword>
<evidence type="ECO:0000256" key="6">
    <source>
        <dbReference type="ARBA" id="ARBA00022889"/>
    </source>
</evidence>
<dbReference type="InterPro" id="IPR003989">
    <property type="entry name" value="VCAM-1"/>
</dbReference>
<dbReference type="PRINTS" id="PR01474">
    <property type="entry name" value="VCAM1"/>
</dbReference>
<dbReference type="PRINTS" id="PR01472">
    <property type="entry name" value="ICAMVCAM1"/>
</dbReference>
<keyword evidence="7 12" id="KW-1133">Transmembrane helix</keyword>
<dbReference type="InterPro" id="IPR036179">
    <property type="entry name" value="Ig-like_dom_sf"/>
</dbReference>
<evidence type="ECO:0000256" key="3">
    <source>
        <dbReference type="ARBA" id="ARBA00022692"/>
    </source>
</evidence>
<dbReference type="SUPFAM" id="SSF81321">
    <property type="entry name" value="Family A G protein-coupled receptor-like"/>
    <property type="match status" value="1"/>
</dbReference>
<feature type="transmembrane region" description="Helical" evidence="12">
    <location>
        <begin position="244"/>
        <end position="265"/>
    </location>
</feature>
<accession>A0ABQ9CYN6</accession>
<dbReference type="InterPro" id="IPR008424">
    <property type="entry name" value="Ig_C2-set"/>
</dbReference>
<comment type="subcellular location">
    <subcellularLocation>
        <location evidence="1">Cell membrane</location>
        <topology evidence="1">Single-pass type I membrane protein</topology>
    </subcellularLocation>
</comment>
<dbReference type="SMART" id="SM00409">
    <property type="entry name" value="IG"/>
    <property type="match status" value="4"/>
</dbReference>
<evidence type="ECO:0000256" key="9">
    <source>
        <dbReference type="ARBA" id="ARBA00023157"/>
    </source>
</evidence>
<feature type="domain" description="Ig-like" evidence="14">
    <location>
        <begin position="691"/>
        <end position="775"/>
    </location>
</feature>
<evidence type="ECO:0000313" key="15">
    <source>
        <dbReference type="EMBL" id="KAJ7408768.1"/>
    </source>
</evidence>
<dbReference type="InterPro" id="IPR003599">
    <property type="entry name" value="Ig_sub"/>
</dbReference>
<evidence type="ECO:0000256" key="2">
    <source>
        <dbReference type="ARBA" id="ARBA00022475"/>
    </source>
</evidence>
<dbReference type="PROSITE" id="PS50262">
    <property type="entry name" value="G_PROTEIN_RECEP_F1_2"/>
    <property type="match status" value="1"/>
</dbReference>
<dbReference type="PANTHER" id="PTHR13771:SF14">
    <property type="entry name" value="VASCULAR CELL ADHESION PROTEIN 1"/>
    <property type="match status" value="1"/>
</dbReference>
<evidence type="ECO:0000256" key="4">
    <source>
        <dbReference type="ARBA" id="ARBA00022729"/>
    </source>
</evidence>
<feature type="domain" description="Ig-like" evidence="14">
    <location>
        <begin position="417"/>
        <end position="489"/>
    </location>
</feature>
<dbReference type="InterPro" id="IPR003598">
    <property type="entry name" value="Ig_sub2"/>
</dbReference>
<comment type="caution">
    <text evidence="15">The sequence shown here is derived from an EMBL/GenBank/DDBJ whole genome shotgun (WGS) entry which is preliminary data.</text>
</comment>
<dbReference type="InterPro" id="IPR017452">
    <property type="entry name" value="GPCR_Rhodpsn_7TM"/>
</dbReference>
<evidence type="ECO:0000259" key="13">
    <source>
        <dbReference type="PROSITE" id="PS50262"/>
    </source>
</evidence>
<evidence type="ECO:0000256" key="11">
    <source>
        <dbReference type="ARBA" id="ARBA00023319"/>
    </source>
</evidence>
<dbReference type="InterPro" id="IPR047012">
    <property type="entry name" value="ICAM_VCAM"/>
</dbReference>
<dbReference type="SUPFAM" id="SSF48726">
    <property type="entry name" value="Immunoglobulin"/>
    <property type="match status" value="5"/>
</dbReference>
<reference evidence="15" key="1">
    <citation type="submission" date="2019-10" db="EMBL/GenBank/DDBJ databases">
        <authorList>
            <person name="Soares A.E.R."/>
            <person name="Aleixo A."/>
            <person name="Schneider P."/>
            <person name="Miyaki C.Y."/>
            <person name="Schneider M.P."/>
            <person name="Mello C."/>
            <person name="Vasconcelos A.T.R."/>
        </authorList>
    </citation>
    <scope>NUCLEOTIDE SEQUENCE</scope>
    <source>
        <tissue evidence="15">Muscle</tissue>
    </source>
</reference>
<dbReference type="Gene3D" id="1.20.1070.10">
    <property type="entry name" value="Rhodopsin 7-helix transmembrane proteins"/>
    <property type="match status" value="1"/>
</dbReference>
<keyword evidence="10" id="KW-0325">Glycoprotein</keyword>
<keyword evidence="2" id="KW-1003">Cell membrane</keyword>
<evidence type="ECO:0000313" key="16">
    <source>
        <dbReference type="Proteomes" id="UP001145742"/>
    </source>
</evidence>
<evidence type="ECO:0000256" key="10">
    <source>
        <dbReference type="ARBA" id="ARBA00023180"/>
    </source>
</evidence>
<name>A0ABQ9CYN6_9PASS</name>
<evidence type="ECO:0000256" key="1">
    <source>
        <dbReference type="ARBA" id="ARBA00004251"/>
    </source>
</evidence>
<evidence type="ECO:0000256" key="8">
    <source>
        <dbReference type="ARBA" id="ARBA00023136"/>
    </source>
</evidence>
<proteinExistence type="predicted"/>
<feature type="domain" description="G-protein coupled receptors family 1 profile" evidence="13">
    <location>
        <begin position="41"/>
        <end position="158"/>
    </location>
</feature>
<feature type="transmembrane region" description="Helical" evidence="12">
    <location>
        <begin position="144"/>
        <end position="162"/>
    </location>
</feature>
<dbReference type="InterPro" id="IPR013783">
    <property type="entry name" value="Ig-like_fold"/>
</dbReference>
<evidence type="ECO:0008006" key="17">
    <source>
        <dbReference type="Google" id="ProtNLM"/>
    </source>
</evidence>
<dbReference type="Gene3D" id="2.60.40.10">
    <property type="entry name" value="Immunoglobulins"/>
    <property type="match status" value="5"/>
</dbReference>
<evidence type="ECO:0000259" key="14">
    <source>
        <dbReference type="PROSITE" id="PS50835"/>
    </source>
</evidence>
<feature type="transmembrane region" description="Helical" evidence="12">
    <location>
        <begin position="182"/>
        <end position="203"/>
    </location>
</feature>
<sequence length="919" mass="101115">MPNASSWSASSPLLLLWEDSSGTRIFLSLLYAVLAISGTLSNVMVIYLVFSFKKLQTTSNAFIVNGCAADLSVCALWMPQEAVLGLLPPNSSSLRSAEYRLLRGGLLGLGVTVSLASHLLVAFNRYVLITKLPSVYQALYQRKHTGCMIGLSWALALLPVPLLPGLWTLGSAQSDGSSRYTALLLALAVLGQTALLLHCYLGIVRRVRGSAKRVSVLNFHLLHQLPFPAAAPPPRRAQRRLSSVSVLLLCCVFLLGTQPLVWSGISKHFLIIMRILRQFLSVMRFKNIPFPSLTAYSEAVITAASQKHEIPHSENEKTGSSFKSKVRRKLYFKEGDIIFSEKVTYLKQSMMNLTHYVQPLSFAEATAFDSCYTKSRCYLISCMQKDVTEVSRICLEETVKAFDMEIIPANRIVAQIGETLTLTCSATGCASPSFSWRTQMDNPLGGTVNNHGTYSTLTMNPVSIVNSHAYLCTVFCGEKDKKEKSVKVELYSFPSDPVLEISPSLAAGETVTVSCKIPDVYPSHHLEVLLKKEELVLHEKYFYEDDSTNTETKTVTYSFKPMAEDSGKEITCVAKLPIPSMDFEPKERVSSRKLNANFGPQNTVITASPGKSPMEGDSLNLTCVTESNPPAQIVWRKHLAEESIQHLIRNNVLSIPRAHFNDSGLYICEVINIVTNKTETATVDIVIQGAPVLTELSIEPSTTVQEGENVSIRCSAESNPPPRIILRRKSDSTDMELYSSRIILPLPSVMILNGGDYECVAENKFGNSRSEITLNVEYGPKNTMISVTPATAVKEGETVMMNCTSSGNPSPVISWKKKKATGESEKIFKNATLTIQNLKSQDLGLYECEAYNQLGKEVKAVQLFVQARLENPNQMLPLIIAFSSVTAIAVPAAAILIYVSRKAKINGSYSLVKALRLKV</sequence>